<evidence type="ECO:0000256" key="1">
    <source>
        <dbReference type="SAM" id="MobiDB-lite"/>
    </source>
</evidence>
<proteinExistence type="inferred from homology"/>
<dbReference type="NCBIfam" id="TIGR00278">
    <property type="entry name" value="membrane protein insertion efficiency factor YidD"/>
    <property type="match status" value="1"/>
</dbReference>
<organism evidence="2">
    <name type="scientific">hydrothermal vent metagenome</name>
    <dbReference type="NCBI Taxonomy" id="652676"/>
    <lineage>
        <taxon>unclassified sequences</taxon>
        <taxon>metagenomes</taxon>
        <taxon>ecological metagenomes</taxon>
    </lineage>
</organism>
<accession>A0A3B0VJ67</accession>
<dbReference type="SMART" id="SM01234">
    <property type="entry name" value="Haemolytic"/>
    <property type="match status" value="1"/>
</dbReference>
<dbReference type="EMBL" id="UOEY01000059">
    <property type="protein sequence ID" value="VAW38377.1"/>
    <property type="molecule type" value="Genomic_DNA"/>
</dbReference>
<protein>
    <submittedName>
        <fullName evidence="2">Membrane protein insertion efficiency factor YidD</fullName>
    </submittedName>
</protein>
<dbReference type="PANTHER" id="PTHR33383">
    <property type="entry name" value="MEMBRANE PROTEIN INSERTION EFFICIENCY FACTOR-RELATED"/>
    <property type="match status" value="1"/>
</dbReference>
<dbReference type="HAMAP" id="MF_00386">
    <property type="entry name" value="UPF0161_YidD"/>
    <property type="match status" value="1"/>
</dbReference>
<name>A0A3B0VJ67_9ZZZZ</name>
<evidence type="ECO:0000313" key="2">
    <source>
        <dbReference type="EMBL" id="VAW38377.1"/>
    </source>
</evidence>
<dbReference type="PANTHER" id="PTHR33383:SF1">
    <property type="entry name" value="MEMBRANE PROTEIN INSERTION EFFICIENCY FACTOR-RELATED"/>
    <property type="match status" value="1"/>
</dbReference>
<reference evidence="2" key="1">
    <citation type="submission" date="2018-06" db="EMBL/GenBank/DDBJ databases">
        <authorList>
            <person name="Zhirakovskaya E."/>
        </authorList>
    </citation>
    <scope>NUCLEOTIDE SEQUENCE</scope>
</reference>
<dbReference type="Pfam" id="PF01809">
    <property type="entry name" value="YidD"/>
    <property type="match status" value="1"/>
</dbReference>
<dbReference type="AlphaFoldDB" id="A0A3B0VJ67"/>
<dbReference type="InterPro" id="IPR002696">
    <property type="entry name" value="Membr_insert_effic_factor_YidD"/>
</dbReference>
<sequence>MNGSCHEGSCPHKGAAPNEPQPDAGRRAVKSAPVALCCVVLLRGYQYFISPLFPPSCRYTPTCSQYAVEAVQRYGVVRGLYLAVRRILRCHPFGGGGYDPVK</sequence>
<feature type="region of interest" description="Disordered" evidence="1">
    <location>
        <begin position="1"/>
        <end position="25"/>
    </location>
</feature>
<gene>
    <name evidence="2" type="ORF">MNBD_DELTA04-217</name>
</gene>